<name>A0AA36Y564_9FIRM</name>
<evidence type="ECO:0000256" key="1">
    <source>
        <dbReference type="ARBA" id="ARBA00006845"/>
    </source>
</evidence>
<dbReference type="Proteomes" id="UP000018466">
    <property type="component" value="Unassembled WGS sequence"/>
</dbReference>
<evidence type="ECO:0000256" key="2">
    <source>
        <dbReference type="ARBA" id="ARBA00012104"/>
    </source>
</evidence>
<dbReference type="SUPFAM" id="SSF53613">
    <property type="entry name" value="Ribokinase-like"/>
    <property type="match status" value="1"/>
</dbReference>
<keyword evidence="5" id="KW-0418">Kinase</keyword>
<proteinExistence type="inferred from homology"/>
<evidence type="ECO:0000256" key="6">
    <source>
        <dbReference type="ARBA" id="ARBA00022840"/>
    </source>
</evidence>
<reference evidence="9 10" key="1">
    <citation type="submission" date="2011-10" db="EMBL/GenBank/DDBJ databases">
        <title>The Genome Sequence of Lachnospiraceae bacterium ACC2.</title>
        <authorList>
            <consortium name="The Broad Institute Genome Sequencing Platform"/>
            <person name="Earl A."/>
            <person name="Ward D."/>
            <person name="Feldgarden M."/>
            <person name="Gevers D."/>
            <person name="Sizova M."/>
            <person name="Hazen A."/>
            <person name="Epstein S."/>
            <person name="Young S.K."/>
            <person name="Zeng Q."/>
            <person name="Gargeya S."/>
            <person name="Fitzgerald M."/>
            <person name="Haas B."/>
            <person name="Abouelleil A."/>
            <person name="Alvarado L."/>
            <person name="Arachchi H.M."/>
            <person name="Berlin A."/>
            <person name="Brown A."/>
            <person name="Chapman S.B."/>
            <person name="Chen Z."/>
            <person name="Dunbar C."/>
            <person name="Freedman E."/>
            <person name="Gearin G."/>
            <person name="Goldberg J."/>
            <person name="Griggs A."/>
            <person name="Gujja S."/>
            <person name="Heiman D."/>
            <person name="Howarth C."/>
            <person name="Larson L."/>
            <person name="Lui A."/>
            <person name="MacDonald P.J.P."/>
            <person name="Montmayeur A."/>
            <person name="Murphy C."/>
            <person name="Neiman D."/>
            <person name="Pearson M."/>
            <person name="Priest M."/>
            <person name="Roberts A."/>
            <person name="Saif S."/>
            <person name="Shea T."/>
            <person name="Shenoy N."/>
            <person name="Sisk P."/>
            <person name="Stolte C."/>
            <person name="Sykes S."/>
            <person name="Wortman J."/>
            <person name="Nusbaum C."/>
            <person name="Birren B."/>
        </authorList>
    </citation>
    <scope>NUCLEOTIDE SEQUENCE [LARGE SCALE GENOMIC DNA]</scope>
    <source>
        <strain evidence="9 10">ACC2</strain>
    </source>
</reference>
<dbReference type="CDD" id="cd01173">
    <property type="entry name" value="pyridoxal_pyridoxamine_kinase"/>
    <property type="match status" value="1"/>
</dbReference>
<dbReference type="PANTHER" id="PTHR10534:SF2">
    <property type="entry name" value="PYRIDOXAL KINASE"/>
    <property type="match status" value="1"/>
</dbReference>
<dbReference type="PROSITE" id="PS51257">
    <property type="entry name" value="PROKAR_LIPOPROTEIN"/>
    <property type="match status" value="1"/>
</dbReference>
<evidence type="ECO:0000256" key="4">
    <source>
        <dbReference type="ARBA" id="ARBA00022741"/>
    </source>
</evidence>
<dbReference type="EC" id="2.7.1.35" evidence="2"/>
<keyword evidence="10" id="KW-1185">Reference proteome</keyword>
<evidence type="ECO:0000256" key="3">
    <source>
        <dbReference type="ARBA" id="ARBA00022679"/>
    </source>
</evidence>
<dbReference type="NCBIfam" id="NF005491">
    <property type="entry name" value="PRK07105.1"/>
    <property type="match status" value="1"/>
</dbReference>
<evidence type="ECO:0000313" key="9">
    <source>
        <dbReference type="EMBL" id="EHO17137.1"/>
    </source>
</evidence>
<protein>
    <recommendedName>
        <fullName evidence="2">pyridoxal kinase</fullName>
        <ecNumber evidence="2">2.7.1.35</ecNumber>
    </recommendedName>
</protein>
<dbReference type="InterPro" id="IPR029056">
    <property type="entry name" value="Ribokinase-like"/>
</dbReference>
<dbReference type="GO" id="GO:0005524">
    <property type="term" value="F:ATP binding"/>
    <property type="evidence" value="ECO:0007669"/>
    <property type="project" value="UniProtKB-KW"/>
</dbReference>
<dbReference type="SUPFAM" id="SSF52038">
    <property type="entry name" value="Barstar-related"/>
    <property type="match status" value="1"/>
</dbReference>
<dbReference type="GeneID" id="86940511"/>
<evidence type="ECO:0000256" key="5">
    <source>
        <dbReference type="ARBA" id="ARBA00022777"/>
    </source>
</evidence>
<dbReference type="InterPro" id="IPR013749">
    <property type="entry name" value="PM/HMP-P_kinase-1"/>
</dbReference>
<feature type="domain" description="Barstar (barnase inhibitor)" evidence="7">
    <location>
        <begin position="283"/>
        <end position="357"/>
    </location>
</feature>
<evidence type="ECO:0000259" key="7">
    <source>
        <dbReference type="Pfam" id="PF01337"/>
    </source>
</evidence>
<dbReference type="PANTHER" id="PTHR10534">
    <property type="entry name" value="PYRIDOXAL KINASE"/>
    <property type="match status" value="1"/>
</dbReference>
<gene>
    <name evidence="9" type="ORF">HMPREF9623_00736</name>
</gene>
<dbReference type="Gene3D" id="3.40.1190.20">
    <property type="match status" value="1"/>
</dbReference>
<dbReference type="Pfam" id="PF01337">
    <property type="entry name" value="Barstar"/>
    <property type="match status" value="1"/>
</dbReference>
<evidence type="ECO:0000259" key="8">
    <source>
        <dbReference type="Pfam" id="PF08543"/>
    </source>
</evidence>
<dbReference type="AlphaFoldDB" id="A0AA36Y564"/>
<dbReference type="GO" id="GO:0005829">
    <property type="term" value="C:cytosol"/>
    <property type="evidence" value="ECO:0007669"/>
    <property type="project" value="TreeGrafter"/>
</dbReference>
<dbReference type="RefSeq" id="WP_009532569.1">
    <property type="nucleotide sequence ID" value="NZ_JH590862.1"/>
</dbReference>
<comment type="caution">
    <text evidence="9">The sequence shown here is derived from an EMBL/GenBank/DDBJ whole genome shotgun (WGS) entry which is preliminary data.</text>
</comment>
<dbReference type="Gene3D" id="3.30.370.10">
    <property type="entry name" value="Barstar-like"/>
    <property type="match status" value="1"/>
</dbReference>
<dbReference type="InterPro" id="IPR000468">
    <property type="entry name" value="Barstar"/>
</dbReference>
<dbReference type="GO" id="GO:0009443">
    <property type="term" value="P:pyridoxal 5'-phosphate salvage"/>
    <property type="evidence" value="ECO:0007669"/>
    <property type="project" value="InterPro"/>
</dbReference>
<feature type="domain" description="Pyridoxamine kinase/Phosphomethylpyrimidine kinase" evidence="8">
    <location>
        <begin position="73"/>
        <end position="256"/>
    </location>
</feature>
<keyword evidence="4" id="KW-0547">Nucleotide-binding</keyword>
<evidence type="ECO:0000313" key="10">
    <source>
        <dbReference type="Proteomes" id="UP000018466"/>
    </source>
</evidence>
<dbReference type="InterPro" id="IPR004625">
    <property type="entry name" value="PyrdxlKinase"/>
</dbReference>
<dbReference type="GO" id="GO:0008478">
    <property type="term" value="F:pyridoxal kinase activity"/>
    <property type="evidence" value="ECO:0007669"/>
    <property type="project" value="UniProtKB-EC"/>
</dbReference>
<organism evidence="9 10">
    <name type="scientific">Stomatobaculum longum</name>
    <dbReference type="NCBI Taxonomy" id="796942"/>
    <lineage>
        <taxon>Bacteria</taxon>
        <taxon>Bacillati</taxon>
        <taxon>Bacillota</taxon>
        <taxon>Clostridia</taxon>
        <taxon>Lachnospirales</taxon>
        <taxon>Lachnospiraceae</taxon>
        <taxon>Stomatobaculum</taxon>
    </lineage>
</organism>
<dbReference type="Pfam" id="PF08543">
    <property type="entry name" value="Phos_pyr_kin"/>
    <property type="match status" value="1"/>
</dbReference>
<keyword evidence="3" id="KW-0808">Transferase</keyword>
<dbReference type="InterPro" id="IPR035905">
    <property type="entry name" value="Barstar-like_sf"/>
</dbReference>
<comment type="similarity">
    <text evidence="1">Belongs to the barstar family.</text>
</comment>
<sequence length="376" mass="41177">MAVDKKILTIQDISCVGQCSLTVALPIVSACGVETCILPSAVLSNHTGADFHGFTFRDLTEDMPEISAKWKKEHIAFDAIYTGYLGSRRQIAIVQEIMDTLLAPGGLRIVDPAMADNGALYTGFDLAFVEEMAKLCGGADYILPNLTEACLLTDTEYREGLQSEAEIRGLLRKLAALGAKHVILKGISYEEGRIGNVVYDSASGDLRYDFTPRVPRSSHGTGDCFAAAFTGAMLRGKSAFEATKLAARFVVASIRATEGDSAHWYGVKFEKALPLLTEALNVPTFTIEGKHVRDMETFYAEIDRVLTDGTQKTGHNLSAFDDILRGGFGKHAYGQRIRLYWKDFDVSREALGDETALRLIGIILDRESGHDCKLEF</sequence>
<keyword evidence="6" id="KW-0067">ATP-binding</keyword>
<dbReference type="EMBL" id="AGEL01000006">
    <property type="protein sequence ID" value="EHO17137.1"/>
    <property type="molecule type" value="Genomic_DNA"/>
</dbReference>
<accession>A0AA36Y564</accession>